<accession>A0AB39QHS5</accession>
<protein>
    <submittedName>
        <fullName evidence="1">Uncharacterized protein</fullName>
    </submittedName>
</protein>
<name>A0AB39QHS5_9ACTN</name>
<evidence type="ECO:0000313" key="1">
    <source>
        <dbReference type="EMBL" id="XDQ42400.1"/>
    </source>
</evidence>
<dbReference type="EMBL" id="CP163441">
    <property type="protein sequence ID" value="XDQ42400.1"/>
    <property type="molecule type" value="Genomic_DNA"/>
</dbReference>
<dbReference type="AlphaFoldDB" id="A0AB39QHS5"/>
<sequence length="65" mass="6692">MTATALRGHEKVVIQEAVAKVRDIGPRRAGVLARSAEAGTTPLAPALAEARSVLEAAALKEGRTS</sequence>
<dbReference type="RefSeq" id="WP_369221831.1">
    <property type="nucleotide sequence ID" value="NZ_CP163441.1"/>
</dbReference>
<gene>
    <name evidence="1" type="ORF">AB5J52_09090</name>
</gene>
<proteinExistence type="predicted"/>
<reference evidence="1" key="1">
    <citation type="submission" date="2024-07" db="EMBL/GenBank/DDBJ databases">
        <authorList>
            <person name="Yu S.T."/>
        </authorList>
    </citation>
    <scope>NUCLEOTIDE SEQUENCE</scope>
    <source>
        <strain evidence="1">R39</strain>
    </source>
</reference>
<organism evidence="1">
    <name type="scientific">Streptomyces sp. R39</name>
    <dbReference type="NCBI Taxonomy" id="3238631"/>
    <lineage>
        <taxon>Bacteria</taxon>
        <taxon>Bacillati</taxon>
        <taxon>Actinomycetota</taxon>
        <taxon>Actinomycetes</taxon>
        <taxon>Kitasatosporales</taxon>
        <taxon>Streptomycetaceae</taxon>
        <taxon>Streptomyces</taxon>
    </lineage>
</organism>